<evidence type="ECO:0000313" key="13">
    <source>
        <dbReference type="Proteomes" id="UP000286045"/>
    </source>
</evidence>
<dbReference type="SMART" id="SM00382">
    <property type="entry name" value="AAA"/>
    <property type="match status" value="2"/>
</dbReference>
<protein>
    <recommendedName>
        <fullName evidence="11">ABC transporter domain-containing protein</fullName>
    </recommendedName>
</protein>
<comment type="subcellular location">
    <subcellularLocation>
        <location evidence="1">Membrane</location>
        <topology evidence="1">Multi-pass membrane protein</topology>
    </subcellularLocation>
</comment>
<dbReference type="EMBL" id="RYZI01000142">
    <property type="protein sequence ID" value="RWA09741.1"/>
    <property type="molecule type" value="Genomic_DNA"/>
</dbReference>
<dbReference type="CDD" id="cd03263">
    <property type="entry name" value="ABC_subfamily_A"/>
    <property type="match status" value="2"/>
</dbReference>
<feature type="transmembrane region" description="Helical" evidence="10">
    <location>
        <begin position="1089"/>
        <end position="1110"/>
    </location>
</feature>
<feature type="transmembrane region" description="Helical" evidence="10">
    <location>
        <begin position="420"/>
        <end position="440"/>
    </location>
</feature>
<keyword evidence="13" id="KW-1185">Reference proteome</keyword>
<gene>
    <name evidence="12" type="ORF">EKO27_g5373</name>
</gene>
<feature type="transmembrane region" description="Helical" evidence="10">
    <location>
        <begin position="982"/>
        <end position="1005"/>
    </location>
</feature>
<reference evidence="12 13" key="1">
    <citation type="submission" date="2018-12" db="EMBL/GenBank/DDBJ databases">
        <title>Draft genome sequence of Xylaria grammica IHI A82.</title>
        <authorList>
            <person name="Buettner E."/>
            <person name="Kellner H."/>
        </authorList>
    </citation>
    <scope>NUCLEOTIDE SEQUENCE [LARGE SCALE GENOMIC DNA]</scope>
    <source>
        <strain evidence="12 13">IHI A82</strain>
    </source>
</reference>
<evidence type="ECO:0000256" key="7">
    <source>
        <dbReference type="ARBA" id="ARBA00022840"/>
    </source>
</evidence>
<dbReference type="InterPro" id="IPR017871">
    <property type="entry name" value="ABC_transporter-like_CS"/>
</dbReference>
<dbReference type="PROSITE" id="PS50893">
    <property type="entry name" value="ABC_TRANSPORTER_2"/>
    <property type="match status" value="2"/>
</dbReference>
<dbReference type="InterPro" id="IPR003439">
    <property type="entry name" value="ABC_transporter-like_ATP-bd"/>
</dbReference>
<evidence type="ECO:0000313" key="12">
    <source>
        <dbReference type="EMBL" id="RWA09741.1"/>
    </source>
</evidence>
<proteinExistence type="inferred from homology"/>
<keyword evidence="8 10" id="KW-1133">Transmembrane helix</keyword>
<dbReference type="PROSITE" id="PS00211">
    <property type="entry name" value="ABC_TRANSPORTER_1"/>
    <property type="match status" value="1"/>
</dbReference>
<dbReference type="InterPro" id="IPR027417">
    <property type="entry name" value="P-loop_NTPase"/>
</dbReference>
<feature type="transmembrane region" description="Helical" evidence="10">
    <location>
        <begin position="217"/>
        <end position="238"/>
    </location>
</feature>
<evidence type="ECO:0000256" key="3">
    <source>
        <dbReference type="ARBA" id="ARBA00022448"/>
    </source>
</evidence>
<dbReference type="STRING" id="363999.A0A439D5R5"/>
<name>A0A439D5R5_9PEZI</name>
<keyword evidence="9 10" id="KW-0472">Membrane</keyword>
<comment type="caution">
    <text evidence="12">The sequence shown here is derived from an EMBL/GenBank/DDBJ whole genome shotgun (WGS) entry which is preliminary data.</text>
</comment>
<evidence type="ECO:0000256" key="9">
    <source>
        <dbReference type="ARBA" id="ARBA00023136"/>
    </source>
</evidence>
<organism evidence="12 13">
    <name type="scientific">Xylaria grammica</name>
    <dbReference type="NCBI Taxonomy" id="363999"/>
    <lineage>
        <taxon>Eukaryota</taxon>
        <taxon>Fungi</taxon>
        <taxon>Dikarya</taxon>
        <taxon>Ascomycota</taxon>
        <taxon>Pezizomycotina</taxon>
        <taxon>Sordariomycetes</taxon>
        <taxon>Xylariomycetidae</taxon>
        <taxon>Xylariales</taxon>
        <taxon>Xylariaceae</taxon>
        <taxon>Xylaria</taxon>
    </lineage>
</organism>
<keyword evidence="6" id="KW-0547">Nucleotide-binding</keyword>
<feature type="transmembrane region" description="Helical" evidence="10">
    <location>
        <begin position="1026"/>
        <end position="1048"/>
    </location>
</feature>
<evidence type="ECO:0000256" key="2">
    <source>
        <dbReference type="ARBA" id="ARBA00008869"/>
    </source>
</evidence>
<dbReference type="GO" id="GO:0016887">
    <property type="term" value="F:ATP hydrolysis activity"/>
    <property type="evidence" value="ECO:0007669"/>
    <property type="project" value="InterPro"/>
</dbReference>
<feature type="transmembrane region" description="Helical" evidence="10">
    <location>
        <begin position="266"/>
        <end position="290"/>
    </location>
</feature>
<dbReference type="InterPro" id="IPR026082">
    <property type="entry name" value="ABCA"/>
</dbReference>
<dbReference type="GO" id="GO:0005524">
    <property type="term" value="F:ATP binding"/>
    <property type="evidence" value="ECO:0007669"/>
    <property type="project" value="UniProtKB-KW"/>
</dbReference>
<feature type="transmembrane region" description="Helical" evidence="10">
    <location>
        <begin position="26"/>
        <end position="47"/>
    </location>
</feature>
<evidence type="ECO:0000256" key="6">
    <source>
        <dbReference type="ARBA" id="ARBA00022741"/>
    </source>
</evidence>
<dbReference type="Pfam" id="PF12698">
    <property type="entry name" value="ABC2_membrane_3"/>
    <property type="match status" value="2"/>
</dbReference>
<feature type="transmembrane region" description="Helical" evidence="10">
    <location>
        <begin position="359"/>
        <end position="378"/>
    </location>
</feature>
<dbReference type="Proteomes" id="UP000286045">
    <property type="component" value="Unassembled WGS sequence"/>
</dbReference>
<comment type="similarity">
    <text evidence="2">Belongs to the ABC transporter superfamily. ABCA family.</text>
</comment>
<dbReference type="FunFam" id="3.40.50.300:FF:000335">
    <property type="entry name" value="ATP binding cassette subfamily A member 5"/>
    <property type="match status" value="1"/>
</dbReference>
<evidence type="ECO:0000256" key="1">
    <source>
        <dbReference type="ARBA" id="ARBA00004141"/>
    </source>
</evidence>
<feature type="transmembrane region" description="Helical" evidence="10">
    <location>
        <begin position="302"/>
        <end position="322"/>
    </location>
</feature>
<keyword evidence="7" id="KW-0067">ATP-binding</keyword>
<keyword evidence="4 10" id="KW-0812">Transmembrane</keyword>
<feature type="domain" description="ABC transporter" evidence="11">
    <location>
        <begin position="467"/>
        <end position="699"/>
    </location>
</feature>
<evidence type="ECO:0000256" key="10">
    <source>
        <dbReference type="SAM" id="Phobius"/>
    </source>
</evidence>
<dbReference type="GO" id="GO:0140359">
    <property type="term" value="F:ABC-type transporter activity"/>
    <property type="evidence" value="ECO:0007669"/>
    <property type="project" value="InterPro"/>
</dbReference>
<dbReference type="SUPFAM" id="SSF52540">
    <property type="entry name" value="P-loop containing nucleoside triphosphate hydrolases"/>
    <property type="match status" value="2"/>
</dbReference>
<evidence type="ECO:0000256" key="8">
    <source>
        <dbReference type="ARBA" id="ARBA00022989"/>
    </source>
</evidence>
<sequence length="1584" mass="174645">MNNPTLLHQTLALVKKNFVITLKRQWISTLIRSLIFPIVLLVLLLEIQNFTKNQDRYGIGSQHPVKSLQDSLQGSKPLVITRARSLGSDFPPVLGRFEKALGNHKVTYVDENELDRTCPVDYHGRSPCHAAVLFKDSPGSGKVNATWEYDIRTDPALQSYGFDVFNTNSATESIILPLQLAVENAITNSTEIPDIQAFTGDTQAEVDENSRKGFQSLALYTLSFVFFITMAPVAHHVAGMMTHDRESGMSQLIDAMGGDHAVWSRVISYIITVDILYLPLWIILGALFWYLLLPGQNAGTVIFWQIFTGWSITGASTFGAAFFRHHAFGSLFVTLIPILLAAVAAYTENSRTPPSVPEVVVLSLLFPSTNYVYFFSAITKAEILGHPLNLGTPLSAKELAEQYISGAGGQLNWVSVAGSYFLWVILVVQIFVFPLLAVLIEKTLYANNRRGREFNTSSEATNSQVAVQTRSLSKQYRPSWLKKMCCCARAPKTKAVDDLDLASYRNQILCLLGPNGSGKTTTLDMLSGLQRPTDGSITINASPSQIGICPQKNVLWDNLTVSEHLAIWAVLKGSGESPESLEQLIQQCDLTKKKNSLAGTLSGGTKRKLQLACMLVGGSSICFADEITSGLDPLSRRAIWEVIKHERARRTMVLTTHFLDEAEVLADHIFIVTLGKMKCQGTPAELKNEYGGGYRVHIPKTEDVSVIAHPITERHDRYICRTPDSSSAARVLASLKTSPDSELYITGPTIEDVFLKVAEEPHTLVGETLEDISVGGSLQSETKSTEQNLSAAAIYKRQIRAFIIKRIVLLRSTWWQYLFALAVPIVVSYVIKDFLFDYHAPNCSELVASDNVPYRLRLYSLNSVAYGPEAINATVAAILKEQNDGDVFGGYYDGSYSVGPYIVNSRQELENFVSTHSQNLSYGGAVWASNDSKPLIAYDAGDLSHAGPRMLNVASQVRSGTTIEAYLSEFTSYNQANGGNSVLWITIFCVIQALYPAFFSLYSTYERRSQVRALQYSNGIRPFSTIFSYWVFDSFFVIIIAAVCTALISMQTQWFGIGYIFVVQALYGFAAILFSYLISFTARSQPAAFLLSVLFMAIMYVLSIITLLVLNLKRSGNLVALDGTAYGLGFIFPIQNLLRALTVGLNTYIVRCRGNSIVTYPGSIYAYGGPILLLVLQIIWLFILVLWLEGGRLPVFSRPKVVTHDIDETEKTILSGRTDVDAETARVMSSETDLLRVQHVSKNFGSFQAVEDVSLGLQKGEILALLGPNGAGKTTTINMIRGDLSPSSGKIYLQDVDVHKNTRLAQTNLGVCPQFDALDLLTVREHLSFYSRAKGVRDIKAEVAYVMSKVGITAHADKLAANLSGGNKRKLSLGIALVGNPPVLLLDEPSSAMDAASKRVLWKTLEAVAPGRSVIITTHSMEEADALATRAAILAKRLLAIGTTEALRKTHSNEYHVHLILKSAPLSTPEEMQEIAGWVRDTFPGAKFEDENLGGQVRFLVPVDSKVPNLPLKSQHAPGGEIEGPTPSFTRYLIETLEARKEELGVDCYSISAATMESVFLRVVKESDSEEERVVKKPWWRRQY</sequence>
<evidence type="ECO:0000259" key="11">
    <source>
        <dbReference type="PROSITE" id="PS50893"/>
    </source>
</evidence>
<feature type="domain" description="ABC transporter" evidence="11">
    <location>
        <begin position="1235"/>
        <end position="1460"/>
    </location>
</feature>
<dbReference type="PANTHER" id="PTHR19229:SF36">
    <property type="entry name" value="ATP-BINDING CASSETTE SUB-FAMILY A MEMBER 2"/>
    <property type="match status" value="1"/>
</dbReference>
<keyword evidence="5" id="KW-0677">Repeat</keyword>
<dbReference type="GO" id="GO:0016020">
    <property type="term" value="C:membrane"/>
    <property type="evidence" value="ECO:0007669"/>
    <property type="project" value="UniProtKB-SubCell"/>
</dbReference>
<dbReference type="GO" id="GO:0005319">
    <property type="term" value="F:lipid transporter activity"/>
    <property type="evidence" value="ECO:0007669"/>
    <property type="project" value="TreeGrafter"/>
</dbReference>
<feature type="transmembrane region" description="Helical" evidence="10">
    <location>
        <begin position="328"/>
        <end position="347"/>
    </location>
</feature>
<accession>A0A439D5R5</accession>
<dbReference type="Pfam" id="PF00005">
    <property type="entry name" value="ABC_tran"/>
    <property type="match status" value="2"/>
</dbReference>
<feature type="transmembrane region" description="Helical" evidence="10">
    <location>
        <begin position="1164"/>
        <end position="1188"/>
    </location>
</feature>
<dbReference type="Gene3D" id="3.40.50.300">
    <property type="entry name" value="P-loop containing nucleotide triphosphate hydrolases"/>
    <property type="match status" value="2"/>
</dbReference>
<dbReference type="PANTHER" id="PTHR19229">
    <property type="entry name" value="ATP-BINDING CASSETTE TRANSPORTER SUBFAMILY A ABCA"/>
    <property type="match status" value="1"/>
</dbReference>
<dbReference type="InterPro" id="IPR013525">
    <property type="entry name" value="ABC2_TM"/>
</dbReference>
<feature type="transmembrane region" description="Helical" evidence="10">
    <location>
        <begin position="814"/>
        <end position="831"/>
    </location>
</feature>
<keyword evidence="3" id="KW-0813">Transport</keyword>
<evidence type="ECO:0000256" key="4">
    <source>
        <dbReference type="ARBA" id="ARBA00022692"/>
    </source>
</evidence>
<feature type="transmembrane region" description="Helical" evidence="10">
    <location>
        <begin position="1130"/>
        <end position="1152"/>
    </location>
</feature>
<dbReference type="InterPro" id="IPR003593">
    <property type="entry name" value="AAA+_ATPase"/>
</dbReference>
<feature type="transmembrane region" description="Helical" evidence="10">
    <location>
        <begin position="1054"/>
        <end position="1077"/>
    </location>
</feature>
<evidence type="ECO:0000256" key="5">
    <source>
        <dbReference type="ARBA" id="ARBA00022737"/>
    </source>
</evidence>